<feature type="region of interest" description="Disordered" evidence="11">
    <location>
        <begin position="1"/>
        <end position="86"/>
    </location>
</feature>
<feature type="compositionally biased region" description="Low complexity" evidence="11">
    <location>
        <begin position="147"/>
        <end position="163"/>
    </location>
</feature>
<evidence type="ECO:0000256" key="4">
    <source>
        <dbReference type="ARBA" id="ARBA00022853"/>
    </source>
</evidence>
<keyword evidence="5 9" id="KW-0805">Transcription regulation</keyword>
<evidence type="ECO:0000313" key="12">
    <source>
        <dbReference type="EMBL" id="OJJ00162.1"/>
    </source>
</evidence>
<feature type="compositionally biased region" description="Low complexity" evidence="11">
    <location>
        <begin position="30"/>
        <end position="76"/>
    </location>
</feature>
<dbReference type="RefSeq" id="XP_040665924.1">
    <property type="nucleotide sequence ID" value="XM_040806550.1"/>
</dbReference>
<gene>
    <name evidence="12" type="ORF">ASPVEDRAFT_128436</name>
</gene>
<feature type="region of interest" description="Disordered" evidence="11">
    <location>
        <begin position="147"/>
        <end position="267"/>
    </location>
</feature>
<evidence type="ECO:0000256" key="5">
    <source>
        <dbReference type="ARBA" id="ARBA00023015"/>
    </source>
</evidence>
<keyword evidence="6 10" id="KW-0175">Coiled coil</keyword>
<reference evidence="13" key="1">
    <citation type="journal article" date="2017" name="Genome Biol.">
        <title>Comparative genomics reveals high biological diversity and specific adaptations in the industrially and medically important fungal genus Aspergillus.</title>
        <authorList>
            <person name="de Vries R.P."/>
            <person name="Riley R."/>
            <person name="Wiebenga A."/>
            <person name="Aguilar-Osorio G."/>
            <person name="Amillis S."/>
            <person name="Uchima C.A."/>
            <person name="Anderluh G."/>
            <person name="Asadollahi M."/>
            <person name="Askin M."/>
            <person name="Barry K."/>
            <person name="Battaglia E."/>
            <person name="Bayram O."/>
            <person name="Benocci T."/>
            <person name="Braus-Stromeyer S.A."/>
            <person name="Caldana C."/>
            <person name="Canovas D."/>
            <person name="Cerqueira G.C."/>
            <person name="Chen F."/>
            <person name="Chen W."/>
            <person name="Choi C."/>
            <person name="Clum A."/>
            <person name="Dos Santos R.A."/>
            <person name="Damasio A.R."/>
            <person name="Diallinas G."/>
            <person name="Emri T."/>
            <person name="Fekete E."/>
            <person name="Flipphi M."/>
            <person name="Freyberg S."/>
            <person name="Gallo A."/>
            <person name="Gournas C."/>
            <person name="Habgood R."/>
            <person name="Hainaut M."/>
            <person name="Harispe M.L."/>
            <person name="Henrissat B."/>
            <person name="Hilden K.S."/>
            <person name="Hope R."/>
            <person name="Hossain A."/>
            <person name="Karabika E."/>
            <person name="Karaffa L."/>
            <person name="Karanyi Z."/>
            <person name="Krasevec N."/>
            <person name="Kuo A."/>
            <person name="Kusch H."/>
            <person name="LaButti K."/>
            <person name="Lagendijk E.L."/>
            <person name="Lapidus A."/>
            <person name="Levasseur A."/>
            <person name="Lindquist E."/>
            <person name="Lipzen A."/>
            <person name="Logrieco A.F."/>
            <person name="MacCabe A."/>
            <person name="Maekelae M.R."/>
            <person name="Malavazi I."/>
            <person name="Melin P."/>
            <person name="Meyer V."/>
            <person name="Mielnichuk N."/>
            <person name="Miskei M."/>
            <person name="Molnar A.P."/>
            <person name="Mule G."/>
            <person name="Ngan C.Y."/>
            <person name="Orejas M."/>
            <person name="Orosz E."/>
            <person name="Ouedraogo J.P."/>
            <person name="Overkamp K.M."/>
            <person name="Park H.-S."/>
            <person name="Perrone G."/>
            <person name="Piumi F."/>
            <person name="Punt P.J."/>
            <person name="Ram A.F."/>
            <person name="Ramon A."/>
            <person name="Rauscher S."/>
            <person name="Record E."/>
            <person name="Riano-Pachon D.M."/>
            <person name="Robert V."/>
            <person name="Roehrig J."/>
            <person name="Ruller R."/>
            <person name="Salamov A."/>
            <person name="Salih N.S."/>
            <person name="Samson R.A."/>
            <person name="Sandor E."/>
            <person name="Sanguinetti M."/>
            <person name="Schuetze T."/>
            <person name="Sepcic K."/>
            <person name="Shelest E."/>
            <person name="Sherlock G."/>
            <person name="Sophianopoulou V."/>
            <person name="Squina F.M."/>
            <person name="Sun H."/>
            <person name="Susca A."/>
            <person name="Todd R.B."/>
            <person name="Tsang A."/>
            <person name="Unkles S.E."/>
            <person name="van de Wiele N."/>
            <person name="van Rossen-Uffink D."/>
            <person name="Oliveira J.V."/>
            <person name="Vesth T.C."/>
            <person name="Visser J."/>
            <person name="Yu J.-H."/>
            <person name="Zhou M."/>
            <person name="Andersen M.R."/>
            <person name="Archer D.B."/>
            <person name="Baker S.E."/>
            <person name="Benoit I."/>
            <person name="Brakhage A.A."/>
            <person name="Braus G.H."/>
            <person name="Fischer R."/>
            <person name="Frisvad J.C."/>
            <person name="Goldman G.H."/>
            <person name="Houbraken J."/>
            <person name="Oakley B."/>
            <person name="Pocsi I."/>
            <person name="Scazzocchio C."/>
            <person name="Seiboth B."/>
            <person name="vanKuyk P.A."/>
            <person name="Wortman J."/>
            <person name="Dyer P.S."/>
            <person name="Grigoriev I.V."/>
        </authorList>
    </citation>
    <scope>NUCLEOTIDE SEQUENCE [LARGE SCALE GENOMIC DNA]</scope>
    <source>
        <strain evidence="13">CBS 583.65</strain>
    </source>
</reference>
<dbReference type="VEuPathDB" id="FungiDB:ASPVEDRAFT_128436"/>
<dbReference type="Proteomes" id="UP000184073">
    <property type="component" value="Unassembled WGS sequence"/>
</dbReference>
<evidence type="ECO:0000256" key="11">
    <source>
        <dbReference type="SAM" id="MobiDB-lite"/>
    </source>
</evidence>
<keyword evidence="9" id="KW-0227">DNA damage</keyword>
<dbReference type="OrthoDB" id="440324at2759"/>
<evidence type="ECO:0000256" key="8">
    <source>
        <dbReference type="ARBA" id="ARBA00023242"/>
    </source>
</evidence>
<dbReference type="GO" id="GO:0035267">
    <property type="term" value="C:NuA4 histone acetyltransferase complex"/>
    <property type="evidence" value="ECO:0007669"/>
    <property type="project" value="UniProtKB-UniRule"/>
</dbReference>
<keyword evidence="13" id="KW-1185">Reference proteome</keyword>
<proteinExistence type="inferred from homology"/>
<dbReference type="GeneID" id="63722061"/>
<comment type="function">
    <text evidence="9">Component of the NuA4 histone acetyltransferase complex which is involved in transcriptional activation of selected genes principally by acetylation of nucleosomal histone H4 and H2A. The NuA4 complex is also involved in DNA repair.</text>
</comment>
<sequence>MVESAAATPSAPVANTPAEAGGQGQGSGAGDTNVQTQQSQSTNQNQNQTQTNNNASSATTANNNSNGNSNSNNENQPPDQRPNRGLPYYEKLRRELRDTIQKKRLMDKTMAQLEDQIYRFEQSYLEETTAGNIIKGFDTYIKGSSTGSSLGASGISLGSSGVGTASRRKAAVTDNDRVFSKSSASFMRDSPVPSAQTTPSQAPTPNSTYNGSTGKPGNGGDTSSAGGSVKGSSSSKNKKKSASANKGDDDDDDKPPTKRLKISYGRD</sequence>
<dbReference type="InterPro" id="IPR015418">
    <property type="entry name" value="Eaf6"/>
</dbReference>
<dbReference type="GO" id="GO:0006325">
    <property type="term" value="P:chromatin organization"/>
    <property type="evidence" value="ECO:0007669"/>
    <property type="project" value="UniProtKB-KW"/>
</dbReference>
<keyword evidence="4 9" id="KW-0156">Chromatin regulator</keyword>
<evidence type="ECO:0000256" key="6">
    <source>
        <dbReference type="ARBA" id="ARBA00023054"/>
    </source>
</evidence>
<evidence type="ECO:0000256" key="9">
    <source>
        <dbReference type="RuleBase" id="RU368022"/>
    </source>
</evidence>
<dbReference type="AlphaFoldDB" id="A0A1L9PFB3"/>
<dbReference type="Pfam" id="PF09340">
    <property type="entry name" value="NuA4"/>
    <property type="match status" value="1"/>
</dbReference>
<accession>A0A1L9PFB3</accession>
<dbReference type="STRING" id="1036611.A0A1L9PFB3"/>
<dbReference type="GO" id="GO:0005634">
    <property type="term" value="C:nucleus"/>
    <property type="evidence" value="ECO:0007669"/>
    <property type="project" value="UniProtKB-SubCell"/>
</dbReference>
<keyword evidence="7 9" id="KW-0804">Transcription</keyword>
<evidence type="ECO:0000313" key="13">
    <source>
        <dbReference type="Proteomes" id="UP000184073"/>
    </source>
</evidence>
<feature type="compositionally biased region" description="Polar residues" evidence="11">
    <location>
        <begin position="193"/>
        <end position="213"/>
    </location>
</feature>
<protein>
    <recommendedName>
        <fullName evidence="3 9">Chromatin modification-related protein EAF6</fullName>
    </recommendedName>
</protein>
<feature type="coiled-coil region" evidence="10">
    <location>
        <begin position="89"/>
        <end position="116"/>
    </location>
</feature>
<keyword evidence="8 9" id="KW-0539">Nucleus</keyword>
<keyword evidence="9" id="KW-0234">DNA repair</keyword>
<dbReference type="PANTHER" id="PTHR13476">
    <property type="entry name" value="CHROMATIN MODIFICATION-RELATED PROTEIN MEAF6"/>
    <property type="match status" value="1"/>
</dbReference>
<feature type="compositionally biased region" description="Low complexity" evidence="11">
    <location>
        <begin position="223"/>
        <end position="235"/>
    </location>
</feature>
<evidence type="ECO:0000256" key="10">
    <source>
        <dbReference type="SAM" id="Coils"/>
    </source>
</evidence>
<comment type="similarity">
    <text evidence="2 9">Belongs to the EAF6 family.</text>
</comment>
<evidence type="ECO:0000256" key="7">
    <source>
        <dbReference type="ARBA" id="ARBA00023163"/>
    </source>
</evidence>
<evidence type="ECO:0000256" key="2">
    <source>
        <dbReference type="ARBA" id="ARBA00010916"/>
    </source>
</evidence>
<name>A0A1L9PFB3_ASPVE</name>
<evidence type="ECO:0000256" key="3">
    <source>
        <dbReference type="ARBA" id="ARBA00018504"/>
    </source>
</evidence>
<organism evidence="12 13">
    <name type="scientific">Aspergillus versicolor CBS 583.65</name>
    <dbReference type="NCBI Taxonomy" id="1036611"/>
    <lineage>
        <taxon>Eukaryota</taxon>
        <taxon>Fungi</taxon>
        <taxon>Dikarya</taxon>
        <taxon>Ascomycota</taxon>
        <taxon>Pezizomycotina</taxon>
        <taxon>Eurotiomycetes</taxon>
        <taxon>Eurotiomycetidae</taxon>
        <taxon>Eurotiales</taxon>
        <taxon>Aspergillaceae</taxon>
        <taxon>Aspergillus</taxon>
        <taxon>Aspergillus subgen. Nidulantes</taxon>
    </lineage>
</organism>
<dbReference type="GO" id="GO:0006281">
    <property type="term" value="P:DNA repair"/>
    <property type="evidence" value="ECO:0007669"/>
    <property type="project" value="UniProtKB-UniRule"/>
</dbReference>
<dbReference type="EMBL" id="KV878127">
    <property type="protein sequence ID" value="OJJ00162.1"/>
    <property type="molecule type" value="Genomic_DNA"/>
</dbReference>
<comment type="subcellular location">
    <subcellularLocation>
        <location evidence="1 9">Nucleus</location>
    </subcellularLocation>
</comment>
<comment type="subunit">
    <text evidence="9">Component of the NuA4 histone acetyltransferase complex.</text>
</comment>
<evidence type="ECO:0000256" key="1">
    <source>
        <dbReference type="ARBA" id="ARBA00004123"/>
    </source>
</evidence>